<protein>
    <submittedName>
        <fullName evidence="1">Uncharacterized protein</fullName>
    </submittedName>
</protein>
<sequence>MSINTSHPIRIRKELNEIIIGLAEHSDMEYRDLVAYLIAEGLNTLRLRANLNEEGEVIG</sequence>
<organism evidence="1">
    <name type="scientific">Shewanella xiamenensis</name>
    <dbReference type="NCBI Taxonomy" id="332186"/>
    <lineage>
        <taxon>Bacteria</taxon>
        <taxon>Pseudomonadati</taxon>
        <taxon>Pseudomonadota</taxon>
        <taxon>Gammaproteobacteria</taxon>
        <taxon>Alteromonadales</taxon>
        <taxon>Shewanellaceae</taxon>
        <taxon>Shewanella</taxon>
    </lineage>
</organism>
<dbReference type="RefSeq" id="WP_041416821.1">
    <property type="nucleotide sequence ID" value="NZ_SUNE01000003.1"/>
</dbReference>
<proteinExistence type="predicted"/>
<reference evidence="1" key="1">
    <citation type="journal article" date="2019" name="Int J Environ Res Public Health">
        <title>Characterization of Chromosome-Mediated BlaOXA-894 in Shewanella xiamenensis Isolated from Pig Wastewater.</title>
        <authorList>
            <person name="Zou H."/>
            <person name="Zhou Z."/>
            <person name="Xia H."/>
            <person name="Zhao Q."/>
            <person name="Li X."/>
        </authorList>
    </citation>
    <scope>NUCLEOTIDE SEQUENCE</scope>
    <source>
        <strain evidence="1">2015oxa</strain>
    </source>
</reference>
<reference evidence="1" key="2">
    <citation type="submission" date="2019-04" db="EMBL/GenBank/DDBJ databases">
        <authorList>
            <person name="Zou H."/>
        </authorList>
    </citation>
    <scope>NUCLEOTIDE SEQUENCE</scope>
    <source>
        <strain evidence="1">2015oxa</strain>
    </source>
</reference>
<dbReference type="EMBL" id="SUNE01000003">
    <property type="protein sequence ID" value="MDG5899365.1"/>
    <property type="molecule type" value="Genomic_DNA"/>
</dbReference>
<accession>A0AAW6QUK2</accession>
<dbReference type="Proteomes" id="UP001152518">
    <property type="component" value="Unassembled WGS sequence"/>
</dbReference>
<gene>
    <name evidence="1" type="ORF">E2650_05495</name>
</gene>
<dbReference type="AlphaFoldDB" id="A0AAW6QUK2"/>
<evidence type="ECO:0000313" key="1">
    <source>
        <dbReference type="EMBL" id="MDG5899365.1"/>
    </source>
</evidence>
<comment type="caution">
    <text evidence="1">The sequence shown here is derived from an EMBL/GenBank/DDBJ whole genome shotgun (WGS) entry which is preliminary data.</text>
</comment>
<name>A0AAW6QUK2_9GAMM</name>